<proteinExistence type="predicted"/>
<feature type="transmembrane region" description="Helical" evidence="2">
    <location>
        <begin position="7"/>
        <end position="30"/>
    </location>
</feature>
<name>A0ABQ2J7F1_9ACTN</name>
<feature type="region of interest" description="Disordered" evidence="1">
    <location>
        <begin position="60"/>
        <end position="80"/>
    </location>
</feature>
<evidence type="ECO:0000256" key="2">
    <source>
        <dbReference type="SAM" id="Phobius"/>
    </source>
</evidence>
<evidence type="ECO:0000259" key="3">
    <source>
        <dbReference type="Pfam" id="PF20059"/>
    </source>
</evidence>
<keyword evidence="2" id="KW-1133">Transmembrane helix</keyword>
<organism evidence="4 5">
    <name type="scientific">Streptomyces kronopolitis</name>
    <dbReference type="NCBI Taxonomy" id="1612435"/>
    <lineage>
        <taxon>Bacteria</taxon>
        <taxon>Bacillati</taxon>
        <taxon>Actinomycetota</taxon>
        <taxon>Actinomycetes</taxon>
        <taxon>Kitasatosporales</taxon>
        <taxon>Streptomycetaceae</taxon>
        <taxon>Streptomyces</taxon>
    </lineage>
</organism>
<evidence type="ECO:0000313" key="4">
    <source>
        <dbReference type="EMBL" id="GGN39655.1"/>
    </source>
</evidence>
<dbReference type="EMBL" id="BMND01000005">
    <property type="protein sequence ID" value="GGN39655.1"/>
    <property type="molecule type" value="Genomic_DNA"/>
</dbReference>
<dbReference type="Proteomes" id="UP000600080">
    <property type="component" value="Unassembled WGS sequence"/>
</dbReference>
<dbReference type="Pfam" id="PF20059">
    <property type="entry name" value="DUF6458"/>
    <property type="match status" value="1"/>
</dbReference>
<sequence>MEVDTMGIGGCIGLLAVGAILTFAVDWHMAGINLDLVGIIMMIVGIIGLATYVSILKRRRTQPPSPGAPVVDVEDTRYYK</sequence>
<gene>
    <name evidence="4" type="ORF">GCM10012285_16830</name>
</gene>
<feature type="transmembrane region" description="Helical" evidence="2">
    <location>
        <begin position="36"/>
        <end position="55"/>
    </location>
</feature>
<reference evidence="5" key="1">
    <citation type="journal article" date="2019" name="Int. J. Syst. Evol. Microbiol.">
        <title>The Global Catalogue of Microorganisms (GCM) 10K type strain sequencing project: providing services to taxonomists for standard genome sequencing and annotation.</title>
        <authorList>
            <consortium name="The Broad Institute Genomics Platform"/>
            <consortium name="The Broad Institute Genome Sequencing Center for Infectious Disease"/>
            <person name="Wu L."/>
            <person name="Ma J."/>
        </authorList>
    </citation>
    <scope>NUCLEOTIDE SEQUENCE [LARGE SCALE GENOMIC DNA]</scope>
    <source>
        <strain evidence="5">CGMCC 4.7323</strain>
    </source>
</reference>
<evidence type="ECO:0000313" key="5">
    <source>
        <dbReference type="Proteomes" id="UP000600080"/>
    </source>
</evidence>
<keyword evidence="2" id="KW-0812">Transmembrane</keyword>
<keyword evidence="2" id="KW-0472">Membrane</keyword>
<evidence type="ECO:0000256" key="1">
    <source>
        <dbReference type="SAM" id="MobiDB-lite"/>
    </source>
</evidence>
<keyword evidence="5" id="KW-1185">Reference proteome</keyword>
<dbReference type="InterPro" id="IPR045597">
    <property type="entry name" value="DUF6458"/>
</dbReference>
<accession>A0ABQ2J7F1</accession>
<feature type="domain" description="DUF6458" evidence="3">
    <location>
        <begin position="6"/>
        <end position="60"/>
    </location>
</feature>
<protein>
    <submittedName>
        <fullName evidence="4">Membrane protein</fullName>
    </submittedName>
</protein>
<comment type="caution">
    <text evidence="4">The sequence shown here is derived from an EMBL/GenBank/DDBJ whole genome shotgun (WGS) entry which is preliminary data.</text>
</comment>